<evidence type="ECO:0000313" key="2">
    <source>
        <dbReference type="Proteomes" id="UP000325315"/>
    </source>
</evidence>
<organism evidence="1 2">
    <name type="scientific">Gossypium australe</name>
    <dbReference type="NCBI Taxonomy" id="47621"/>
    <lineage>
        <taxon>Eukaryota</taxon>
        <taxon>Viridiplantae</taxon>
        <taxon>Streptophyta</taxon>
        <taxon>Embryophyta</taxon>
        <taxon>Tracheophyta</taxon>
        <taxon>Spermatophyta</taxon>
        <taxon>Magnoliopsida</taxon>
        <taxon>eudicotyledons</taxon>
        <taxon>Gunneridae</taxon>
        <taxon>Pentapetalae</taxon>
        <taxon>rosids</taxon>
        <taxon>malvids</taxon>
        <taxon>Malvales</taxon>
        <taxon>Malvaceae</taxon>
        <taxon>Malvoideae</taxon>
        <taxon>Gossypium</taxon>
    </lineage>
</organism>
<dbReference type="AlphaFoldDB" id="A0A5B6TMR6"/>
<sequence length="170" mass="19164">MLYDVTGHPCTDTSGGRQIALDYFVQLFSTSIEADFHNFSSFPSSVRAVHNASLLAPFTEGEFKTSMEMHPDKSSGPNGWLTQSQFPSGFNDTFFVLILKEERPNWMQDLRPKALYNVINKIIAKVLVNLMKLVLPEIISPMQPLLVLGRLIADDILIAFEIIHDMYNKG</sequence>
<comment type="caution">
    <text evidence="1">The sequence shown here is derived from an EMBL/GenBank/DDBJ whole genome shotgun (WGS) entry which is preliminary data.</text>
</comment>
<dbReference type="OrthoDB" id="1001526at2759"/>
<dbReference type="EMBL" id="SMMG02000385">
    <property type="protein sequence ID" value="KAA3445865.1"/>
    <property type="molecule type" value="Genomic_DNA"/>
</dbReference>
<name>A0A5B6TMR6_9ROSI</name>
<proteinExistence type="predicted"/>
<evidence type="ECO:0000313" key="1">
    <source>
        <dbReference type="EMBL" id="KAA3445865.1"/>
    </source>
</evidence>
<reference evidence="2" key="1">
    <citation type="journal article" date="2019" name="Plant Biotechnol. J.">
        <title>Genome sequencing of the Australian wild diploid species Gossypium australe highlights disease resistance and delayed gland morphogenesis.</title>
        <authorList>
            <person name="Cai Y."/>
            <person name="Cai X."/>
            <person name="Wang Q."/>
            <person name="Wang P."/>
            <person name="Zhang Y."/>
            <person name="Cai C."/>
            <person name="Xu Y."/>
            <person name="Wang K."/>
            <person name="Zhou Z."/>
            <person name="Wang C."/>
            <person name="Geng S."/>
            <person name="Li B."/>
            <person name="Dong Q."/>
            <person name="Hou Y."/>
            <person name="Wang H."/>
            <person name="Ai P."/>
            <person name="Liu Z."/>
            <person name="Yi F."/>
            <person name="Sun M."/>
            <person name="An G."/>
            <person name="Cheng J."/>
            <person name="Zhang Y."/>
            <person name="Shi Q."/>
            <person name="Xie Y."/>
            <person name="Shi X."/>
            <person name="Chang Y."/>
            <person name="Huang F."/>
            <person name="Chen Y."/>
            <person name="Hong S."/>
            <person name="Mi L."/>
            <person name="Sun Q."/>
            <person name="Zhang L."/>
            <person name="Zhou B."/>
            <person name="Peng R."/>
            <person name="Zhang X."/>
            <person name="Liu F."/>
        </authorList>
    </citation>
    <scope>NUCLEOTIDE SEQUENCE [LARGE SCALE GENOMIC DNA]</scope>
    <source>
        <strain evidence="2">cv. PA1801</strain>
    </source>
</reference>
<protein>
    <submittedName>
        <fullName evidence="1">Putative Transposon TX1</fullName>
    </submittedName>
</protein>
<accession>A0A5B6TMR6</accession>
<gene>
    <name evidence="1" type="ORF">EPI10_034227</name>
</gene>
<dbReference type="Proteomes" id="UP000325315">
    <property type="component" value="Unassembled WGS sequence"/>
</dbReference>
<dbReference type="InterPro" id="IPR052343">
    <property type="entry name" value="Retrotransposon-Effector_Assoc"/>
</dbReference>
<dbReference type="PANTHER" id="PTHR46890:SF48">
    <property type="entry name" value="RNA-DIRECTED DNA POLYMERASE"/>
    <property type="match status" value="1"/>
</dbReference>
<dbReference type="PANTHER" id="PTHR46890">
    <property type="entry name" value="NON-LTR RETROLELEMENT REVERSE TRANSCRIPTASE-LIKE PROTEIN-RELATED"/>
    <property type="match status" value="1"/>
</dbReference>
<keyword evidence="2" id="KW-1185">Reference proteome</keyword>